<evidence type="ECO:0000256" key="5">
    <source>
        <dbReference type="SAM" id="MobiDB-lite"/>
    </source>
</evidence>
<protein>
    <submittedName>
        <fullName evidence="8">Uncharacterized protein LOC110982403</fullName>
    </submittedName>
</protein>
<proteinExistence type="inferred from homology"/>
<dbReference type="OMA" id="ARICARD"/>
<evidence type="ECO:0000256" key="6">
    <source>
        <dbReference type="SAM" id="SignalP"/>
    </source>
</evidence>
<dbReference type="Pfam" id="PF06083">
    <property type="entry name" value="IL17"/>
    <property type="match status" value="1"/>
</dbReference>
<dbReference type="GO" id="GO:0005576">
    <property type="term" value="C:extracellular region"/>
    <property type="evidence" value="ECO:0007669"/>
    <property type="project" value="UniProtKB-SubCell"/>
</dbReference>
<dbReference type="Gene3D" id="2.10.90.10">
    <property type="entry name" value="Cystine-knot cytokines"/>
    <property type="match status" value="1"/>
</dbReference>
<evidence type="ECO:0000256" key="1">
    <source>
        <dbReference type="ARBA" id="ARBA00004613"/>
    </source>
</evidence>
<evidence type="ECO:0000313" key="8">
    <source>
        <dbReference type="RefSeq" id="XP_022096464.1"/>
    </source>
</evidence>
<accession>A0A8B7YT54</accession>
<dbReference type="SUPFAM" id="SSF57501">
    <property type="entry name" value="Cystine-knot cytokines"/>
    <property type="match status" value="1"/>
</dbReference>
<sequence>MGMHHSTERDSHLCVRLLFVLMLACVARASIQDLLRPSSQWINDNNLSGSGRNDQSASSDGLSSNSGSGFLSNSNDQMQEISSGNRLSDLLSVSLSGSGSAQLEGETSTTGKREADIRRKRDLPSRAICEFEYEENEDMNRLPSKLMFAKEVHKGINSCIDPNTDELSYSAQGSCQMVMYTMQVQTRQSSSESWQNTSIKVPVARICARDKEI</sequence>
<feature type="compositionally biased region" description="Low complexity" evidence="5">
    <location>
        <begin position="56"/>
        <end position="76"/>
    </location>
</feature>
<evidence type="ECO:0000313" key="7">
    <source>
        <dbReference type="Proteomes" id="UP000694845"/>
    </source>
</evidence>
<feature type="signal peptide" evidence="6">
    <location>
        <begin position="1"/>
        <end position="29"/>
    </location>
</feature>
<organism evidence="7 8">
    <name type="scientific">Acanthaster planci</name>
    <name type="common">Crown-of-thorns starfish</name>
    <dbReference type="NCBI Taxonomy" id="133434"/>
    <lineage>
        <taxon>Eukaryota</taxon>
        <taxon>Metazoa</taxon>
        <taxon>Echinodermata</taxon>
        <taxon>Eleutherozoa</taxon>
        <taxon>Asterozoa</taxon>
        <taxon>Asteroidea</taxon>
        <taxon>Valvatacea</taxon>
        <taxon>Valvatida</taxon>
        <taxon>Acanthasteridae</taxon>
        <taxon>Acanthaster</taxon>
    </lineage>
</organism>
<keyword evidence="7" id="KW-1185">Reference proteome</keyword>
<dbReference type="Proteomes" id="UP000694845">
    <property type="component" value="Unplaced"/>
</dbReference>
<evidence type="ECO:0000256" key="2">
    <source>
        <dbReference type="ARBA" id="ARBA00007236"/>
    </source>
</evidence>
<comment type="subcellular location">
    <subcellularLocation>
        <location evidence="1">Secreted</location>
    </subcellularLocation>
</comment>
<dbReference type="RefSeq" id="XP_022096464.1">
    <property type="nucleotide sequence ID" value="XM_022240772.1"/>
</dbReference>
<dbReference type="InterPro" id="IPR010345">
    <property type="entry name" value="IL-17_fam"/>
</dbReference>
<dbReference type="GO" id="GO:0005125">
    <property type="term" value="F:cytokine activity"/>
    <property type="evidence" value="ECO:0007669"/>
    <property type="project" value="InterPro"/>
</dbReference>
<dbReference type="InterPro" id="IPR029034">
    <property type="entry name" value="Cystine-knot_cytokine"/>
</dbReference>
<dbReference type="KEGG" id="aplc:110982403"/>
<keyword evidence="3" id="KW-0964">Secreted</keyword>
<dbReference type="GeneID" id="110982403"/>
<name>A0A8B7YT54_ACAPL</name>
<reference evidence="8" key="1">
    <citation type="submission" date="2025-08" db="UniProtKB">
        <authorList>
            <consortium name="RefSeq"/>
        </authorList>
    </citation>
    <scope>IDENTIFICATION</scope>
</reference>
<keyword evidence="4 6" id="KW-0732">Signal</keyword>
<feature type="region of interest" description="Disordered" evidence="5">
    <location>
        <begin position="46"/>
        <end position="77"/>
    </location>
</feature>
<gene>
    <name evidence="8" type="primary">LOC110982403</name>
</gene>
<evidence type="ECO:0000256" key="4">
    <source>
        <dbReference type="ARBA" id="ARBA00022729"/>
    </source>
</evidence>
<feature type="region of interest" description="Disordered" evidence="5">
    <location>
        <begin position="98"/>
        <end position="118"/>
    </location>
</feature>
<dbReference type="AlphaFoldDB" id="A0A8B7YT54"/>
<feature type="chain" id="PRO_5034794140" evidence="6">
    <location>
        <begin position="30"/>
        <end position="213"/>
    </location>
</feature>
<comment type="similarity">
    <text evidence="2">Belongs to the IL-17 family.</text>
</comment>
<feature type="compositionally biased region" description="Polar residues" evidence="5">
    <location>
        <begin position="46"/>
        <end position="55"/>
    </location>
</feature>
<evidence type="ECO:0000256" key="3">
    <source>
        <dbReference type="ARBA" id="ARBA00022525"/>
    </source>
</evidence>